<accession>A0ABX1VGM0</accession>
<dbReference type="EMBL" id="WTPX01000135">
    <property type="protein sequence ID" value="NNJ27268.1"/>
    <property type="molecule type" value="Genomic_DNA"/>
</dbReference>
<keyword evidence="3" id="KW-0560">Oxidoreductase</keyword>
<dbReference type="InterPro" id="IPR013785">
    <property type="entry name" value="Aldolase_TIM"/>
</dbReference>
<protein>
    <submittedName>
        <fullName evidence="3">N-ethylmaleimide reductase</fullName>
        <ecNumber evidence="3">1.-.-.-</ecNumber>
    </submittedName>
</protein>
<dbReference type="InterPro" id="IPR001155">
    <property type="entry name" value="OxRdtase_FMN_N"/>
</dbReference>
<dbReference type="GO" id="GO:0016491">
    <property type="term" value="F:oxidoreductase activity"/>
    <property type="evidence" value="ECO:0007669"/>
    <property type="project" value="UniProtKB-KW"/>
</dbReference>
<evidence type="ECO:0000313" key="4">
    <source>
        <dbReference type="Proteomes" id="UP000609651"/>
    </source>
</evidence>
<evidence type="ECO:0000256" key="1">
    <source>
        <dbReference type="SAM" id="MobiDB-lite"/>
    </source>
</evidence>
<reference evidence="3 4" key="1">
    <citation type="journal article" date="2020" name="Syst. Appl. Microbiol.">
        <title>Alienimonas chondri sp. nov., a novel planctomycete isolated from the biofilm of the red alga Chondrus crispus.</title>
        <authorList>
            <person name="Vitorino I."/>
            <person name="Albuquerque L."/>
            <person name="Wiegand S."/>
            <person name="Kallscheuer N."/>
            <person name="da Costa M.S."/>
            <person name="Lobo-da-Cunha A."/>
            <person name="Jogler C."/>
            <person name="Lage O.M."/>
        </authorList>
    </citation>
    <scope>NUCLEOTIDE SEQUENCE [LARGE SCALE GENOMIC DNA]</scope>
    <source>
        <strain evidence="3 4">LzC2</strain>
    </source>
</reference>
<proteinExistence type="predicted"/>
<gene>
    <name evidence="3" type="primary">nemA</name>
    <name evidence="3" type="ORF">LzC2_33700</name>
</gene>
<sequence length="374" mass="40111">MAADPLFNPLTVGDLQVRNRVWMAPLTRCRSLLPGHVPWELNAAYYRERATAGLILSEATEIAQEGRGYPGVPGIFTAEQIAGWKKVTSAVHESGGTIVCQLWHVGRASHQAFQPDGKDPVAPSAIAAAGDVHLPDGSKAPYPVPRALEADELPGIVATYRTAAENAKAAGFDGVELHAANGYLIDEFLRNGANERTDEYGGSVENRCRFPLMVLDALIEVWGKGRVGIRVSPLGSFNDMADSNPLPLYTHLFGELQARGIAFLEIVGAIHGDDIDDDLLQKINAAGREAFSGTLALNGGYEGDDARTALREGQCDAITFGTTFLANPDLPKRLKEGADLNESNPATWYSRGPEGYVDYPSMDGGPVPRSDDPS</sequence>
<dbReference type="PANTHER" id="PTHR22893:SF91">
    <property type="entry name" value="NADPH DEHYDROGENASE 2-RELATED"/>
    <property type="match status" value="1"/>
</dbReference>
<organism evidence="3 4">
    <name type="scientific">Alienimonas chondri</name>
    <dbReference type="NCBI Taxonomy" id="2681879"/>
    <lineage>
        <taxon>Bacteria</taxon>
        <taxon>Pseudomonadati</taxon>
        <taxon>Planctomycetota</taxon>
        <taxon>Planctomycetia</taxon>
        <taxon>Planctomycetales</taxon>
        <taxon>Planctomycetaceae</taxon>
        <taxon>Alienimonas</taxon>
    </lineage>
</organism>
<comment type="caution">
    <text evidence="3">The sequence shown here is derived from an EMBL/GenBank/DDBJ whole genome shotgun (WGS) entry which is preliminary data.</text>
</comment>
<dbReference type="EC" id="1.-.-.-" evidence="3"/>
<dbReference type="RefSeq" id="WP_171189138.1">
    <property type="nucleotide sequence ID" value="NZ_WTPX01000135.1"/>
</dbReference>
<dbReference type="Proteomes" id="UP000609651">
    <property type="component" value="Unassembled WGS sequence"/>
</dbReference>
<feature type="region of interest" description="Disordered" evidence="1">
    <location>
        <begin position="335"/>
        <end position="374"/>
    </location>
</feature>
<keyword evidence="4" id="KW-1185">Reference proteome</keyword>
<dbReference type="SUPFAM" id="SSF51395">
    <property type="entry name" value="FMN-linked oxidoreductases"/>
    <property type="match status" value="1"/>
</dbReference>
<dbReference type="Gene3D" id="3.20.20.70">
    <property type="entry name" value="Aldolase class I"/>
    <property type="match status" value="1"/>
</dbReference>
<evidence type="ECO:0000313" key="3">
    <source>
        <dbReference type="EMBL" id="NNJ27268.1"/>
    </source>
</evidence>
<dbReference type="Pfam" id="PF00724">
    <property type="entry name" value="Oxidored_FMN"/>
    <property type="match status" value="1"/>
</dbReference>
<evidence type="ECO:0000259" key="2">
    <source>
        <dbReference type="Pfam" id="PF00724"/>
    </source>
</evidence>
<feature type="domain" description="NADH:flavin oxidoreductase/NADH oxidase N-terminal" evidence="2">
    <location>
        <begin position="6"/>
        <end position="340"/>
    </location>
</feature>
<dbReference type="InterPro" id="IPR045247">
    <property type="entry name" value="Oye-like"/>
</dbReference>
<dbReference type="PANTHER" id="PTHR22893">
    <property type="entry name" value="NADH OXIDOREDUCTASE-RELATED"/>
    <property type="match status" value="1"/>
</dbReference>
<name>A0ABX1VGM0_9PLAN</name>
<dbReference type="CDD" id="cd02933">
    <property type="entry name" value="OYE_like_FMN"/>
    <property type="match status" value="1"/>
</dbReference>